<keyword evidence="3 5" id="KW-0808">Transferase</keyword>
<comment type="caution">
    <text evidence="5">The sequence shown here is derived from an EMBL/GenBank/DDBJ whole genome shotgun (WGS) entry which is preliminary data.</text>
</comment>
<dbReference type="Gene3D" id="3.90.550.10">
    <property type="entry name" value="Spore Coat Polysaccharide Biosynthesis Protein SpsA, Chain A"/>
    <property type="match status" value="1"/>
</dbReference>
<evidence type="ECO:0000313" key="5">
    <source>
        <dbReference type="EMBL" id="TDC93412.1"/>
    </source>
</evidence>
<name>A0A4R4UV32_9PSEU</name>
<dbReference type="GO" id="GO:0016757">
    <property type="term" value="F:glycosyltransferase activity"/>
    <property type="evidence" value="ECO:0007669"/>
    <property type="project" value="UniProtKB-KW"/>
</dbReference>
<evidence type="ECO:0000256" key="3">
    <source>
        <dbReference type="ARBA" id="ARBA00022679"/>
    </source>
</evidence>
<gene>
    <name evidence="5" type="ORF">E1161_10355</name>
</gene>
<accession>A0A4R4UV32</accession>
<dbReference type="PANTHER" id="PTHR43685">
    <property type="entry name" value="GLYCOSYLTRANSFERASE"/>
    <property type="match status" value="1"/>
</dbReference>
<dbReference type="OrthoDB" id="9787979at2"/>
<evidence type="ECO:0000256" key="1">
    <source>
        <dbReference type="ARBA" id="ARBA00006739"/>
    </source>
</evidence>
<dbReference type="AlphaFoldDB" id="A0A4R4UV32"/>
<dbReference type="InterPro" id="IPR001173">
    <property type="entry name" value="Glyco_trans_2-like"/>
</dbReference>
<dbReference type="RefSeq" id="WP_132622054.1">
    <property type="nucleotide sequence ID" value="NZ_SMKV01000010.1"/>
</dbReference>
<dbReference type="InterPro" id="IPR029044">
    <property type="entry name" value="Nucleotide-diphossugar_trans"/>
</dbReference>
<dbReference type="EMBL" id="SMKV01000010">
    <property type="protein sequence ID" value="TDC93412.1"/>
    <property type="molecule type" value="Genomic_DNA"/>
</dbReference>
<evidence type="ECO:0000259" key="4">
    <source>
        <dbReference type="Pfam" id="PF00535"/>
    </source>
</evidence>
<dbReference type="Proteomes" id="UP000294744">
    <property type="component" value="Unassembled WGS sequence"/>
</dbReference>
<keyword evidence="6" id="KW-1185">Reference proteome</keyword>
<dbReference type="PANTHER" id="PTHR43685:SF5">
    <property type="entry name" value="GLYCOSYLTRANSFERASE EPSE-RELATED"/>
    <property type="match status" value="1"/>
</dbReference>
<proteinExistence type="inferred from homology"/>
<protein>
    <submittedName>
        <fullName evidence="5">Glycosyltransferase family 2 protein</fullName>
    </submittedName>
</protein>
<sequence>MDGRINTDVVIATRNRRGELLRTVRNLLELRPRPRIVVVDNASTDGTAEAIAELHPSVELIRAPHNLGAAARNLGVLSCRAEYVAFSDDDSWWEHDALPRAEHLFAAHPNVGLIAGKTLVGELERTDPVNDLMARSPLGSSGGLPGPRVLGFTACAAIVRRRAFREVGGFDPMLFFGAEEKLLACDLAAAGWDLVYADEVVAHHHPSNARLSRPEREALELRNNLLIAWMRRSPSAAASETLRALHRSWPAVAGALRRFPMALRRRRRLPGRVERELTAVESQTS</sequence>
<evidence type="ECO:0000313" key="6">
    <source>
        <dbReference type="Proteomes" id="UP000294744"/>
    </source>
</evidence>
<dbReference type="InterPro" id="IPR050834">
    <property type="entry name" value="Glycosyltransf_2"/>
</dbReference>
<keyword evidence="2" id="KW-0328">Glycosyltransferase</keyword>
<dbReference type="SUPFAM" id="SSF53448">
    <property type="entry name" value="Nucleotide-diphospho-sugar transferases"/>
    <property type="match status" value="1"/>
</dbReference>
<evidence type="ECO:0000256" key="2">
    <source>
        <dbReference type="ARBA" id="ARBA00022676"/>
    </source>
</evidence>
<dbReference type="Pfam" id="PF00535">
    <property type="entry name" value="Glycos_transf_2"/>
    <property type="match status" value="1"/>
</dbReference>
<comment type="similarity">
    <text evidence="1">Belongs to the glycosyltransferase 2 family.</text>
</comment>
<reference evidence="5 6" key="1">
    <citation type="submission" date="2019-03" db="EMBL/GenBank/DDBJ databases">
        <title>Draft genome sequences of novel Actinobacteria.</title>
        <authorList>
            <person name="Sahin N."/>
            <person name="Ay H."/>
            <person name="Saygin H."/>
        </authorList>
    </citation>
    <scope>NUCLEOTIDE SEQUENCE [LARGE SCALE GENOMIC DNA]</scope>
    <source>
        <strain evidence="5 6">16K404</strain>
    </source>
</reference>
<organism evidence="5 6">
    <name type="scientific">Saccharopolyspora aridisoli</name>
    <dbReference type="NCBI Taxonomy" id="2530385"/>
    <lineage>
        <taxon>Bacteria</taxon>
        <taxon>Bacillati</taxon>
        <taxon>Actinomycetota</taxon>
        <taxon>Actinomycetes</taxon>
        <taxon>Pseudonocardiales</taxon>
        <taxon>Pseudonocardiaceae</taxon>
        <taxon>Saccharopolyspora</taxon>
    </lineage>
</organism>
<feature type="domain" description="Glycosyltransferase 2-like" evidence="4">
    <location>
        <begin position="9"/>
        <end position="167"/>
    </location>
</feature>
<dbReference type="CDD" id="cd04186">
    <property type="entry name" value="GT_2_like_c"/>
    <property type="match status" value="1"/>
</dbReference>